<dbReference type="InterPro" id="IPR006645">
    <property type="entry name" value="NGN-like_dom"/>
</dbReference>
<dbReference type="InterPro" id="IPR005824">
    <property type="entry name" value="KOW"/>
</dbReference>
<evidence type="ECO:0000256" key="3">
    <source>
        <dbReference type="ARBA" id="ARBA00023015"/>
    </source>
</evidence>
<dbReference type="Gene3D" id="3.30.70.940">
    <property type="entry name" value="NusG, N-terminal domain"/>
    <property type="match status" value="1"/>
</dbReference>
<dbReference type="GO" id="GO:0006353">
    <property type="term" value="P:DNA-templated transcription termination"/>
    <property type="evidence" value="ECO:0007669"/>
    <property type="project" value="UniProtKB-UniRule"/>
</dbReference>
<dbReference type="InterPro" id="IPR043425">
    <property type="entry name" value="NusG-like"/>
</dbReference>
<evidence type="ECO:0000256" key="1">
    <source>
        <dbReference type="ARBA" id="ARBA00022472"/>
    </source>
</evidence>
<dbReference type="PRINTS" id="PR00338">
    <property type="entry name" value="NUSGTNSCPFCT"/>
</dbReference>
<evidence type="ECO:0000256" key="4">
    <source>
        <dbReference type="ARBA" id="ARBA00023163"/>
    </source>
</evidence>
<dbReference type="PANTHER" id="PTHR30265:SF2">
    <property type="entry name" value="TRANSCRIPTION TERMINATION_ANTITERMINATION PROTEIN NUSG"/>
    <property type="match status" value="1"/>
</dbReference>
<name>A0A429XQ93_9RICK</name>
<keyword evidence="1 5" id="KW-0806">Transcription termination</keyword>
<proteinExistence type="inferred from homology"/>
<dbReference type="InterPro" id="IPR015869">
    <property type="entry name" value="Transcrpt_antiterm_NusG_bac_CS"/>
</dbReference>
<dbReference type="GO" id="GO:0006354">
    <property type="term" value="P:DNA-templated transcription elongation"/>
    <property type="evidence" value="ECO:0007669"/>
    <property type="project" value="UniProtKB-UniRule"/>
</dbReference>
<feature type="domain" description="NusG-like N-terminal" evidence="8">
    <location>
        <begin position="2"/>
        <end position="110"/>
    </location>
</feature>
<dbReference type="InterPro" id="IPR008991">
    <property type="entry name" value="Translation_prot_SH3-like_sf"/>
</dbReference>
<evidence type="ECO:0000313" key="11">
    <source>
        <dbReference type="Proteomes" id="UP000279470"/>
    </source>
</evidence>
<dbReference type="Pfam" id="PF02357">
    <property type="entry name" value="NusG"/>
    <property type="match status" value="1"/>
</dbReference>
<dbReference type="Gene3D" id="2.30.30.30">
    <property type="match status" value="1"/>
</dbReference>
<dbReference type="NCBIfam" id="TIGR00922">
    <property type="entry name" value="nusG"/>
    <property type="match status" value="1"/>
</dbReference>
<reference evidence="11" key="1">
    <citation type="submission" date="2018-11" db="EMBL/GenBank/DDBJ databases">
        <title>Phylogenetic, genomic, and biogeographic characterization of a novel and ubiquitous marine invertebrate-associated Rickettsiales parasite, Candidatus Marinoinvertebrata rohwerii, gen. nov., sp. nov.</title>
        <authorList>
            <person name="Klinges J.G."/>
            <person name="Rosales S.M."/>
            <person name="Mcminds R."/>
            <person name="Shaver E.C."/>
            <person name="Shantz A."/>
            <person name="Peters E.C."/>
            <person name="Burkepile D.E."/>
            <person name="Silliman B.R."/>
            <person name="Vega Thurber R.L."/>
        </authorList>
    </citation>
    <scope>NUCLEOTIDE SEQUENCE [LARGE SCALE GENOMIC DNA]</scope>
    <source>
        <strain evidence="11">a_cerv_44</strain>
    </source>
</reference>
<dbReference type="GO" id="GO:0032784">
    <property type="term" value="P:regulation of DNA-templated transcription elongation"/>
    <property type="evidence" value="ECO:0007669"/>
    <property type="project" value="InterPro"/>
</dbReference>
<evidence type="ECO:0000313" key="10">
    <source>
        <dbReference type="EMBL" id="RST68922.1"/>
    </source>
</evidence>
<keyword evidence="11" id="KW-1185">Reference proteome</keyword>
<accession>A0A429XQ93</accession>
<evidence type="ECO:0000256" key="6">
    <source>
        <dbReference type="NCBIfam" id="TIGR00922"/>
    </source>
</evidence>
<dbReference type="PANTHER" id="PTHR30265">
    <property type="entry name" value="RHO-INTERACTING TRANSCRIPTION TERMINATION FACTOR NUSG"/>
    <property type="match status" value="1"/>
</dbReference>
<dbReference type="InterPro" id="IPR001062">
    <property type="entry name" value="Transcrpt_antiterm_NusG"/>
</dbReference>
<dbReference type="CDD" id="cd09891">
    <property type="entry name" value="NGN_Bact_1"/>
    <property type="match status" value="1"/>
</dbReference>
<dbReference type="PROSITE" id="PS01014">
    <property type="entry name" value="NUSG"/>
    <property type="match status" value="1"/>
</dbReference>
<protein>
    <recommendedName>
        <fullName evidence="5 6">Transcription termination/antitermination protein NusG</fullName>
    </recommendedName>
</protein>
<dbReference type="OrthoDB" id="9809075at2"/>
<evidence type="ECO:0000256" key="2">
    <source>
        <dbReference type="ARBA" id="ARBA00022814"/>
    </source>
</evidence>
<organism evidence="10 11">
    <name type="scientific">Candidatus Aquarickettsia rohweri</name>
    <dbReference type="NCBI Taxonomy" id="2602574"/>
    <lineage>
        <taxon>Bacteria</taxon>
        <taxon>Pseudomonadati</taxon>
        <taxon>Pseudomonadota</taxon>
        <taxon>Alphaproteobacteria</taxon>
        <taxon>Rickettsiales</taxon>
        <taxon>Candidatus Midichloriaceae</taxon>
        <taxon>Candidatus Aquarickettsia</taxon>
    </lineage>
</organism>
<evidence type="ECO:0000256" key="5">
    <source>
        <dbReference type="HAMAP-Rule" id="MF_00948"/>
    </source>
</evidence>
<evidence type="ECO:0000259" key="8">
    <source>
        <dbReference type="SMART" id="SM00738"/>
    </source>
</evidence>
<dbReference type="InterPro" id="IPR036735">
    <property type="entry name" value="NGN_dom_sf"/>
</dbReference>
<keyword evidence="4 5" id="KW-0804">Transcription</keyword>
<evidence type="ECO:0000259" key="9">
    <source>
        <dbReference type="SMART" id="SM00739"/>
    </source>
</evidence>
<sequence length="177" mass="20256">MTAQWYIINVLSGYEKKVISLIKENAIKKHVIDAFKDFVVPIENTVELKKGKKVNAEKRIFPGYIMVNMDLNDLTWNIVKNTQYVGKLLGGSNTPSPIPEFEVNRVLKQVEDGKVVKEMKKTFEIGENVKIINGVFETFNGLVEEVEDEKQRLKVLVSIFGRETPVDLHFDQVEKNS</sequence>
<dbReference type="SMART" id="SM00739">
    <property type="entry name" value="KOW"/>
    <property type="match status" value="1"/>
</dbReference>
<dbReference type="AlphaFoldDB" id="A0A429XQ93"/>
<dbReference type="SUPFAM" id="SSF82679">
    <property type="entry name" value="N-utilization substance G protein NusG, N-terminal domain"/>
    <property type="match status" value="1"/>
</dbReference>
<dbReference type="SMART" id="SM00738">
    <property type="entry name" value="NGN"/>
    <property type="match status" value="1"/>
</dbReference>
<comment type="caution">
    <text evidence="10">The sequence shown here is derived from an EMBL/GenBank/DDBJ whole genome shotgun (WGS) entry which is preliminary data.</text>
</comment>
<dbReference type="FunFam" id="2.30.30.30:FF:000002">
    <property type="entry name" value="Transcription termination/antitermination factor NusG"/>
    <property type="match status" value="1"/>
</dbReference>
<feature type="domain" description="KOW" evidence="9">
    <location>
        <begin position="122"/>
        <end position="149"/>
    </location>
</feature>
<dbReference type="SUPFAM" id="SSF50104">
    <property type="entry name" value="Translation proteins SH3-like domain"/>
    <property type="match status" value="1"/>
</dbReference>
<dbReference type="CDD" id="cd06091">
    <property type="entry name" value="KOW_NusG"/>
    <property type="match status" value="1"/>
</dbReference>
<dbReference type="Proteomes" id="UP000279470">
    <property type="component" value="Unassembled WGS sequence"/>
</dbReference>
<dbReference type="EMBL" id="RXFM01000025">
    <property type="protein sequence ID" value="RST68922.1"/>
    <property type="molecule type" value="Genomic_DNA"/>
</dbReference>
<keyword evidence="2 5" id="KW-0889">Transcription antitermination</keyword>
<gene>
    <name evidence="5 10" type="primary">nusG</name>
    <name evidence="10" type="ORF">EIC27_02540</name>
</gene>
<dbReference type="InterPro" id="IPR047050">
    <property type="entry name" value="NGN"/>
</dbReference>
<keyword evidence="3 5" id="KW-0805">Transcription regulation</keyword>
<comment type="function">
    <text evidence="5 7">Participates in transcription elongation, termination and antitermination.</text>
</comment>
<dbReference type="GO" id="GO:0031564">
    <property type="term" value="P:transcription antitermination"/>
    <property type="evidence" value="ECO:0007669"/>
    <property type="project" value="UniProtKB-UniRule"/>
</dbReference>
<comment type="similarity">
    <text evidence="5 7">Belongs to the NusG family.</text>
</comment>
<evidence type="ECO:0000256" key="7">
    <source>
        <dbReference type="RuleBase" id="RU000538"/>
    </source>
</evidence>
<dbReference type="RefSeq" id="WP_126044585.1">
    <property type="nucleotide sequence ID" value="NZ_RXFM01000025.1"/>
</dbReference>
<dbReference type="HAMAP" id="MF_00948">
    <property type="entry name" value="NusG"/>
    <property type="match status" value="1"/>
</dbReference>
<dbReference type="InterPro" id="IPR014722">
    <property type="entry name" value="Rib_uL2_dom2"/>
</dbReference>
<dbReference type="GO" id="GO:0005829">
    <property type="term" value="C:cytosol"/>
    <property type="evidence" value="ECO:0007669"/>
    <property type="project" value="UniProtKB-ARBA"/>
</dbReference>